<keyword evidence="6 7" id="KW-0067">ATP-binding</keyword>
<dbReference type="PROSITE" id="PS00108">
    <property type="entry name" value="PROTEIN_KINASE_ST"/>
    <property type="match status" value="1"/>
</dbReference>
<dbReference type="Gene3D" id="1.25.40.10">
    <property type="entry name" value="Tetratricopeptide repeat domain"/>
    <property type="match status" value="1"/>
</dbReference>
<keyword evidence="5 10" id="KW-0418">Kinase</keyword>
<evidence type="ECO:0000259" key="9">
    <source>
        <dbReference type="PROSITE" id="PS50011"/>
    </source>
</evidence>
<dbReference type="EC" id="2.7.11.1" evidence="1"/>
<evidence type="ECO:0000256" key="5">
    <source>
        <dbReference type="ARBA" id="ARBA00022777"/>
    </source>
</evidence>
<accession>A0A7K0D3D4</accession>
<evidence type="ECO:0000256" key="8">
    <source>
        <dbReference type="SAM" id="MobiDB-lite"/>
    </source>
</evidence>
<protein>
    <recommendedName>
        <fullName evidence="1">non-specific serine/threonine protein kinase</fullName>
        <ecNumber evidence="1">2.7.11.1</ecNumber>
    </recommendedName>
</protein>
<name>A0A7K0D3D4_9NOCA</name>
<dbReference type="PROSITE" id="PS50011">
    <property type="entry name" value="PROTEIN_KINASE_DOM"/>
    <property type="match status" value="1"/>
</dbReference>
<feature type="binding site" evidence="7">
    <location>
        <position position="39"/>
    </location>
    <ligand>
        <name>ATP</name>
        <dbReference type="ChEBI" id="CHEBI:30616"/>
    </ligand>
</feature>
<dbReference type="GO" id="GO:0005524">
    <property type="term" value="F:ATP binding"/>
    <property type="evidence" value="ECO:0007669"/>
    <property type="project" value="UniProtKB-UniRule"/>
</dbReference>
<dbReference type="Pfam" id="PF00069">
    <property type="entry name" value="Pkinase"/>
    <property type="match status" value="1"/>
</dbReference>
<dbReference type="AlphaFoldDB" id="A0A7K0D3D4"/>
<feature type="domain" description="Protein kinase" evidence="9">
    <location>
        <begin position="10"/>
        <end position="278"/>
    </location>
</feature>
<dbReference type="InterPro" id="IPR017441">
    <property type="entry name" value="Protein_kinase_ATP_BS"/>
</dbReference>
<evidence type="ECO:0000313" key="10">
    <source>
        <dbReference type="EMBL" id="MQY20235.1"/>
    </source>
</evidence>
<feature type="region of interest" description="Disordered" evidence="8">
    <location>
        <begin position="282"/>
        <end position="314"/>
    </location>
</feature>
<dbReference type="PROSITE" id="PS00107">
    <property type="entry name" value="PROTEIN_KINASE_ATP"/>
    <property type="match status" value="1"/>
</dbReference>
<evidence type="ECO:0000256" key="1">
    <source>
        <dbReference type="ARBA" id="ARBA00012513"/>
    </source>
</evidence>
<keyword evidence="3 10" id="KW-0808">Transferase</keyword>
<dbReference type="Proteomes" id="UP000438448">
    <property type="component" value="Unassembled WGS sequence"/>
</dbReference>
<dbReference type="RefSeq" id="WP_319944997.1">
    <property type="nucleotide sequence ID" value="NZ_WEGK01000006.1"/>
</dbReference>
<dbReference type="GO" id="GO:0004674">
    <property type="term" value="F:protein serine/threonine kinase activity"/>
    <property type="evidence" value="ECO:0007669"/>
    <property type="project" value="UniProtKB-KW"/>
</dbReference>
<sequence>MRPPDIGERYDLIEEIGSGGMGAVWRGYDTVLDRPIAVKMIRLPEQPTGSEAAEIAERFRREARITAQILHHGVPQVYDALLKADLTQVYLVMELVEGATTLREYIDPHAPLPVAWVASVAAQIATALSYAHAVPVVHRDLKPDNILVTPDGTVKIIDFGIAALLTPGTPRLTKLGGWVGTCQYMAPEQGAGARPTPRADLYALGCIVYEMLSGYALFDGIDAKVLHDHAFTPPTPPRNIRADVPDELDELVMELLAKEPEQRPVDAATVYERLFPLLPPPGSPMPPSDGYLPERPDPTRIFRQPNAPLRPDRVTPAVRFPGATPATVPIDAAVLNERIEQLQKEYLELIDQGRCVQAADRLSSVIEAAVQVHGVDSRPVLDLRFDVALANLAGGEFRKAQPEFDALAPAFAKLSGFSDESALQCRRHAAECRFELGAGTEALSGMQAVLTDVRAVHSDGSMLVLEIRQALGTLLAAMGRSAEARTTLNDLYSDLVMLRSTDDDLTAEVADALERLPVEEA</sequence>
<gene>
    <name evidence="10" type="primary">pknD_13</name>
    <name evidence="10" type="ORF">NRB20_33350</name>
</gene>
<dbReference type="InterPro" id="IPR008271">
    <property type="entry name" value="Ser/Thr_kinase_AS"/>
</dbReference>
<dbReference type="InterPro" id="IPR011990">
    <property type="entry name" value="TPR-like_helical_dom_sf"/>
</dbReference>
<keyword evidence="11" id="KW-1185">Reference proteome</keyword>
<evidence type="ECO:0000256" key="6">
    <source>
        <dbReference type="ARBA" id="ARBA00022840"/>
    </source>
</evidence>
<proteinExistence type="predicted"/>
<reference evidence="10 11" key="1">
    <citation type="submission" date="2019-10" db="EMBL/GenBank/DDBJ databases">
        <title>Nocardia macrotermitis sp. nov. and Nocardia aurantia sp. nov., isolated from the gut of fungus growing-termite Macrotermes natalensis.</title>
        <authorList>
            <person name="Benndorf R."/>
            <person name="Schwitalla J."/>
            <person name="Martin K."/>
            <person name="De Beer W."/>
            <person name="Kaster A.-K."/>
            <person name="Vollmers J."/>
            <person name="Poulsen M."/>
            <person name="Beemelmanns C."/>
        </authorList>
    </citation>
    <scope>NUCLEOTIDE SEQUENCE [LARGE SCALE GENOMIC DNA]</scope>
    <source>
        <strain evidence="10 11">RB20</strain>
    </source>
</reference>
<keyword evidence="4 7" id="KW-0547">Nucleotide-binding</keyword>
<organism evidence="10 11">
    <name type="scientific">Nocardia macrotermitis</name>
    <dbReference type="NCBI Taxonomy" id="2585198"/>
    <lineage>
        <taxon>Bacteria</taxon>
        <taxon>Bacillati</taxon>
        <taxon>Actinomycetota</taxon>
        <taxon>Actinomycetes</taxon>
        <taxon>Mycobacteriales</taxon>
        <taxon>Nocardiaceae</taxon>
        <taxon>Nocardia</taxon>
    </lineage>
</organism>
<dbReference type="Gene3D" id="3.30.200.20">
    <property type="entry name" value="Phosphorylase Kinase, domain 1"/>
    <property type="match status" value="1"/>
</dbReference>
<dbReference type="SUPFAM" id="SSF56112">
    <property type="entry name" value="Protein kinase-like (PK-like)"/>
    <property type="match status" value="1"/>
</dbReference>
<evidence type="ECO:0000313" key="11">
    <source>
        <dbReference type="Proteomes" id="UP000438448"/>
    </source>
</evidence>
<dbReference type="PANTHER" id="PTHR43289:SF6">
    <property type="entry name" value="SERINE_THREONINE-PROTEIN KINASE NEKL-3"/>
    <property type="match status" value="1"/>
</dbReference>
<dbReference type="InterPro" id="IPR011009">
    <property type="entry name" value="Kinase-like_dom_sf"/>
</dbReference>
<evidence type="ECO:0000256" key="7">
    <source>
        <dbReference type="PROSITE-ProRule" id="PRU10141"/>
    </source>
</evidence>
<dbReference type="PANTHER" id="PTHR43289">
    <property type="entry name" value="MITOGEN-ACTIVATED PROTEIN KINASE KINASE KINASE 20-RELATED"/>
    <property type="match status" value="1"/>
</dbReference>
<dbReference type="EMBL" id="WEGK01000006">
    <property type="protein sequence ID" value="MQY20235.1"/>
    <property type="molecule type" value="Genomic_DNA"/>
</dbReference>
<keyword evidence="2" id="KW-0723">Serine/threonine-protein kinase</keyword>
<evidence type="ECO:0000256" key="4">
    <source>
        <dbReference type="ARBA" id="ARBA00022741"/>
    </source>
</evidence>
<evidence type="ECO:0000256" key="3">
    <source>
        <dbReference type="ARBA" id="ARBA00022679"/>
    </source>
</evidence>
<dbReference type="SMART" id="SM00220">
    <property type="entry name" value="S_TKc"/>
    <property type="match status" value="1"/>
</dbReference>
<comment type="caution">
    <text evidence="10">The sequence shown here is derived from an EMBL/GenBank/DDBJ whole genome shotgun (WGS) entry which is preliminary data.</text>
</comment>
<dbReference type="CDD" id="cd14014">
    <property type="entry name" value="STKc_PknB_like"/>
    <property type="match status" value="1"/>
</dbReference>
<dbReference type="Gene3D" id="1.10.510.10">
    <property type="entry name" value="Transferase(Phosphotransferase) domain 1"/>
    <property type="match status" value="1"/>
</dbReference>
<evidence type="ECO:0000256" key="2">
    <source>
        <dbReference type="ARBA" id="ARBA00022527"/>
    </source>
</evidence>
<dbReference type="InterPro" id="IPR000719">
    <property type="entry name" value="Prot_kinase_dom"/>
</dbReference>